<protein>
    <submittedName>
        <fullName evidence="1">Uncharacterized protein</fullName>
    </submittedName>
</protein>
<sequence length="50" mass="5833">MNLQCVLELIKFQLYKTQTDQNMSLLLLTWNGENCTVHIWKSCKGFVQGN</sequence>
<organism evidence="1">
    <name type="scientific">Arundo donax</name>
    <name type="common">Giant reed</name>
    <name type="synonym">Donax arundinaceus</name>
    <dbReference type="NCBI Taxonomy" id="35708"/>
    <lineage>
        <taxon>Eukaryota</taxon>
        <taxon>Viridiplantae</taxon>
        <taxon>Streptophyta</taxon>
        <taxon>Embryophyta</taxon>
        <taxon>Tracheophyta</taxon>
        <taxon>Spermatophyta</taxon>
        <taxon>Magnoliopsida</taxon>
        <taxon>Liliopsida</taxon>
        <taxon>Poales</taxon>
        <taxon>Poaceae</taxon>
        <taxon>PACMAD clade</taxon>
        <taxon>Arundinoideae</taxon>
        <taxon>Arundineae</taxon>
        <taxon>Arundo</taxon>
    </lineage>
</organism>
<proteinExistence type="predicted"/>
<dbReference type="EMBL" id="GBRH01239436">
    <property type="protein sequence ID" value="JAD58459.1"/>
    <property type="molecule type" value="Transcribed_RNA"/>
</dbReference>
<name>A0A0A9B375_ARUDO</name>
<reference evidence="1" key="1">
    <citation type="submission" date="2014-09" db="EMBL/GenBank/DDBJ databases">
        <authorList>
            <person name="Magalhaes I.L.F."/>
            <person name="Oliveira U."/>
            <person name="Santos F.R."/>
            <person name="Vidigal T.H.D.A."/>
            <person name="Brescovit A.D."/>
            <person name="Santos A.J."/>
        </authorList>
    </citation>
    <scope>NUCLEOTIDE SEQUENCE</scope>
    <source>
        <tissue evidence="1">Shoot tissue taken approximately 20 cm above the soil surface</tissue>
    </source>
</reference>
<dbReference type="AlphaFoldDB" id="A0A0A9B375"/>
<accession>A0A0A9B375</accession>
<reference evidence="1" key="2">
    <citation type="journal article" date="2015" name="Data Brief">
        <title>Shoot transcriptome of the giant reed, Arundo donax.</title>
        <authorList>
            <person name="Barrero R.A."/>
            <person name="Guerrero F.D."/>
            <person name="Moolhuijzen P."/>
            <person name="Goolsby J.A."/>
            <person name="Tidwell J."/>
            <person name="Bellgard S.E."/>
            <person name="Bellgard M.I."/>
        </authorList>
    </citation>
    <scope>NUCLEOTIDE SEQUENCE</scope>
    <source>
        <tissue evidence="1">Shoot tissue taken approximately 20 cm above the soil surface</tissue>
    </source>
</reference>
<evidence type="ECO:0000313" key="1">
    <source>
        <dbReference type="EMBL" id="JAD58459.1"/>
    </source>
</evidence>